<feature type="chain" id="PRO_5025339964" evidence="1">
    <location>
        <begin position="24"/>
        <end position="198"/>
    </location>
</feature>
<dbReference type="AlphaFoldDB" id="A0A6A5W4V0"/>
<name>A0A6A5W4V0_9PLEO</name>
<keyword evidence="3" id="KW-1185">Reference proteome</keyword>
<dbReference type="OrthoDB" id="3779046at2759"/>
<reference evidence="2" key="1">
    <citation type="journal article" date="2020" name="Stud. Mycol.">
        <title>101 Dothideomycetes genomes: a test case for predicting lifestyles and emergence of pathogens.</title>
        <authorList>
            <person name="Haridas S."/>
            <person name="Albert R."/>
            <person name="Binder M."/>
            <person name="Bloem J."/>
            <person name="Labutti K."/>
            <person name="Salamov A."/>
            <person name="Andreopoulos B."/>
            <person name="Baker S."/>
            <person name="Barry K."/>
            <person name="Bills G."/>
            <person name="Bluhm B."/>
            <person name="Cannon C."/>
            <person name="Castanera R."/>
            <person name="Culley D."/>
            <person name="Daum C."/>
            <person name="Ezra D."/>
            <person name="Gonzalez J."/>
            <person name="Henrissat B."/>
            <person name="Kuo A."/>
            <person name="Liang C."/>
            <person name="Lipzen A."/>
            <person name="Lutzoni F."/>
            <person name="Magnuson J."/>
            <person name="Mondo S."/>
            <person name="Nolan M."/>
            <person name="Ohm R."/>
            <person name="Pangilinan J."/>
            <person name="Park H.-J."/>
            <person name="Ramirez L."/>
            <person name="Alfaro M."/>
            <person name="Sun H."/>
            <person name="Tritt A."/>
            <person name="Yoshinaga Y."/>
            <person name="Zwiers L.-H."/>
            <person name="Turgeon B."/>
            <person name="Goodwin S."/>
            <person name="Spatafora J."/>
            <person name="Crous P."/>
            <person name="Grigoriev I."/>
        </authorList>
    </citation>
    <scope>NUCLEOTIDE SEQUENCE</scope>
    <source>
        <strain evidence="2">CBS 123094</strain>
    </source>
</reference>
<proteinExistence type="predicted"/>
<dbReference type="EMBL" id="ML977620">
    <property type="protein sequence ID" value="KAF1996892.1"/>
    <property type="molecule type" value="Genomic_DNA"/>
</dbReference>
<evidence type="ECO:0000256" key="1">
    <source>
        <dbReference type="SAM" id="SignalP"/>
    </source>
</evidence>
<protein>
    <submittedName>
        <fullName evidence="2">Uncharacterized protein</fullName>
    </submittedName>
</protein>
<sequence length="198" mass="21749">MKPLFSILPFLLLLLLLTPSITAIENDCSMADTTPCDCTFTTPPTDLNYPNRTFILPGTDCRVCRVVGQLNCVLWGSSGTRYGPLCEDSTNTFPAKCISNWKPKVHDRLPCPVPAGDCHCKHINSTGTFTLPHEDTLEGADFCTVCPRGDELWCTEAGNKRNGYGPLCSGGRLRPTCEGKGCYCNWMTSLTGSSWRKE</sequence>
<gene>
    <name evidence="2" type="ORF">P154DRAFT_579525</name>
</gene>
<keyword evidence="1" id="KW-0732">Signal</keyword>
<organism evidence="2 3">
    <name type="scientific">Amniculicola lignicola CBS 123094</name>
    <dbReference type="NCBI Taxonomy" id="1392246"/>
    <lineage>
        <taxon>Eukaryota</taxon>
        <taxon>Fungi</taxon>
        <taxon>Dikarya</taxon>
        <taxon>Ascomycota</taxon>
        <taxon>Pezizomycotina</taxon>
        <taxon>Dothideomycetes</taxon>
        <taxon>Pleosporomycetidae</taxon>
        <taxon>Pleosporales</taxon>
        <taxon>Amniculicolaceae</taxon>
        <taxon>Amniculicola</taxon>
    </lineage>
</organism>
<accession>A0A6A5W4V0</accession>
<feature type="signal peptide" evidence="1">
    <location>
        <begin position="1"/>
        <end position="23"/>
    </location>
</feature>
<dbReference type="Proteomes" id="UP000799779">
    <property type="component" value="Unassembled WGS sequence"/>
</dbReference>
<evidence type="ECO:0000313" key="3">
    <source>
        <dbReference type="Proteomes" id="UP000799779"/>
    </source>
</evidence>
<evidence type="ECO:0000313" key="2">
    <source>
        <dbReference type="EMBL" id="KAF1996892.1"/>
    </source>
</evidence>